<protein>
    <submittedName>
        <fullName evidence="6">DNA-binding response OmpR family regulator</fullName>
    </submittedName>
</protein>
<dbReference type="InterPro" id="IPR011006">
    <property type="entry name" value="CheY-like_superfamily"/>
</dbReference>
<evidence type="ECO:0000313" key="6">
    <source>
        <dbReference type="EMBL" id="ROQ18037.1"/>
    </source>
</evidence>
<feature type="modified residue" description="4-aspartylphosphate" evidence="2">
    <location>
        <position position="80"/>
    </location>
</feature>
<comment type="caution">
    <text evidence="6">The sequence shown here is derived from an EMBL/GenBank/DDBJ whole genome shotgun (WGS) entry which is preliminary data.</text>
</comment>
<evidence type="ECO:0000313" key="7">
    <source>
        <dbReference type="Proteomes" id="UP000273643"/>
    </source>
</evidence>
<organism evidence="6 7">
    <name type="scientific">Marinimicrobium koreense</name>
    <dbReference type="NCBI Taxonomy" id="306545"/>
    <lineage>
        <taxon>Bacteria</taxon>
        <taxon>Pseudomonadati</taxon>
        <taxon>Pseudomonadota</taxon>
        <taxon>Gammaproteobacteria</taxon>
        <taxon>Cellvibrionales</taxon>
        <taxon>Cellvibrionaceae</taxon>
        <taxon>Marinimicrobium</taxon>
    </lineage>
</organism>
<dbReference type="PROSITE" id="PS50110">
    <property type="entry name" value="RESPONSE_REGULATORY"/>
    <property type="match status" value="1"/>
</dbReference>
<dbReference type="InterPro" id="IPR036388">
    <property type="entry name" value="WH-like_DNA-bd_sf"/>
</dbReference>
<proteinExistence type="predicted"/>
<dbReference type="GO" id="GO:0006355">
    <property type="term" value="P:regulation of DNA-templated transcription"/>
    <property type="evidence" value="ECO:0007669"/>
    <property type="project" value="InterPro"/>
</dbReference>
<name>A0A3N1NSU5_9GAMM</name>
<dbReference type="GO" id="GO:0000160">
    <property type="term" value="P:phosphorelay signal transduction system"/>
    <property type="evidence" value="ECO:0007669"/>
    <property type="project" value="InterPro"/>
</dbReference>
<sequence length="279" mass="31578">MPNSDRHHSLSGSQCYTLAMADILWVEDQSHWIEKFQPVLEATNFDGRPTRVQVFRFAEAACQHIKQSGAGQAPDIALLDAQINGRDSAGASVSRALQRKWPDVPQVYLSEYSGTDIEQSAFEQGGIQDFIAKHQRNIEAVLCWRIKAALRQREAPTTEQLTSGPLTLDKLTWEVFWHGHKLMNPNNPRRPLGPTPRKILRYLVEASPRPVSTLQMAEALEADPERFSYANYRQHIKTLRHAVQQAQPERDFMALCQQGEGIVTFGDLGAYCWKPVQSE</sequence>
<dbReference type="Proteomes" id="UP000273643">
    <property type="component" value="Unassembled WGS sequence"/>
</dbReference>
<dbReference type="AlphaFoldDB" id="A0A3N1NSU5"/>
<evidence type="ECO:0000256" key="1">
    <source>
        <dbReference type="ARBA" id="ARBA00023125"/>
    </source>
</evidence>
<accession>A0A3N1NSU5</accession>
<evidence type="ECO:0000256" key="2">
    <source>
        <dbReference type="PROSITE-ProRule" id="PRU00169"/>
    </source>
</evidence>
<dbReference type="InterPro" id="IPR001867">
    <property type="entry name" value="OmpR/PhoB-type_DNA-bd"/>
</dbReference>
<feature type="domain" description="Response regulatory" evidence="4">
    <location>
        <begin position="22"/>
        <end position="148"/>
    </location>
</feature>
<dbReference type="GO" id="GO:0003677">
    <property type="term" value="F:DNA binding"/>
    <property type="evidence" value="ECO:0007669"/>
    <property type="project" value="UniProtKB-UniRule"/>
</dbReference>
<keyword evidence="7" id="KW-1185">Reference proteome</keyword>
<dbReference type="EMBL" id="RJUK01000003">
    <property type="protein sequence ID" value="ROQ18037.1"/>
    <property type="molecule type" value="Genomic_DNA"/>
</dbReference>
<dbReference type="Gene3D" id="1.10.10.10">
    <property type="entry name" value="Winged helix-like DNA-binding domain superfamily/Winged helix DNA-binding domain"/>
    <property type="match status" value="1"/>
</dbReference>
<feature type="domain" description="OmpR/PhoB-type" evidence="5">
    <location>
        <begin position="158"/>
        <end position="266"/>
    </location>
</feature>
<dbReference type="SUPFAM" id="SSF46894">
    <property type="entry name" value="C-terminal effector domain of the bipartite response regulators"/>
    <property type="match status" value="1"/>
</dbReference>
<dbReference type="Gene3D" id="3.40.50.2300">
    <property type="match status" value="1"/>
</dbReference>
<evidence type="ECO:0000256" key="3">
    <source>
        <dbReference type="PROSITE-ProRule" id="PRU01091"/>
    </source>
</evidence>
<dbReference type="RefSeq" id="WP_246004465.1">
    <property type="nucleotide sequence ID" value="NZ_RJUK01000003.1"/>
</dbReference>
<dbReference type="PROSITE" id="PS51755">
    <property type="entry name" value="OMPR_PHOB"/>
    <property type="match status" value="1"/>
</dbReference>
<keyword evidence="1 3" id="KW-0238">DNA-binding</keyword>
<dbReference type="InterPro" id="IPR001789">
    <property type="entry name" value="Sig_transdc_resp-reg_receiver"/>
</dbReference>
<evidence type="ECO:0000259" key="4">
    <source>
        <dbReference type="PROSITE" id="PS50110"/>
    </source>
</evidence>
<evidence type="ECO:0000259" key="5">
    <source>
        <dbReference type="PROSITE" id="PS51755"/>
    </source>
</evidence>
<dbReference type="InterPro" id="IPR016032">
    <property type="entry name" value="Sig_transdc_resp-reg_C-effctor"/>
</dbReference>
<reference evidence="6 7" key="1">
    <citation type="submission" date="2018-11" db="EMBL/GenBank/DDBJ databases">
        <title>Genomic Encyclopedia of Type Strains, Phase IV (KMG-IV): sequencing the most valuable type-strain genomes for metagenomic binning, comparative biology and taxonomic classification.</title>
        <authorList>
            <person name="Goeker M."/>
        </authorList>
    </citation>
    <scope>NUCLEOTIDE SEQUENCE [LARGE SCALE GENOMIC DNA]</scope>
    <source>
        <strain evidence="6 7">DSM 16974</strain>
    </source>
</reference>
<dbReference type="SUPFAM" id="SSF52172">
    <property type="entry name" value="CheY-like"/>
    <property type="match status" value="1"/>
</dbReference>
<keyword evidence="2" id="KW-0597">Phosphoprotein</keyword>
<feature type="DNA-binding region" description="OmpR/PhoB-type" evidence="3">
    <location>
        <begin position="158"/>
        <end position="266"/>
    </location>
</feature>
<gene>
    <name evidence="6" type="ORF">EDC38_3010</name>
</gene>